<feature type="chain" id="PRO_5037595649" evidence="1">
    <location>
        <begin position="21"/>
        <end position="56"/>
    </location>
</feature>
<proteinExistence type="predicted"/>
<keyword evidence="1" id="KW-0732">Signal</keyword>
<evidence type="ECO:0000313" key="3">
    <source>
        <dbReference type="WBParaSite" id="ACRNAN_scaffold4330.g8043.t1"/>
    </source>
</evidence>
<evidence type="ECO:0000313" key="2">
    <source>
        <dbReference type="Proteomes" id="UP000887540"/>
    </source>
</evidence>
<organism evidence="2 3">
    <name type="scientific">Acrobeloides nanus</name>
    <dbReference type="NCBI Taxonomy" id="290746"/>
    <lineage>
        <taxon>Eukaryota</taxon>
        <taxon>Metazoa</taxon>
        <taxon>Ecdysozoa</taxon>
        <taxon>Nematoda</taxon>
        <taxon>Chromadorea</taxon>
        <taxon>Rhabditida</taxon>
        <taxon>Tylenchina</taxon>
        <taxon>Cephalobomorpha</taxon>
        <taxon>Cephaloboidea</taxon>
        <taxon>Cephalobidae</taxon>
        <taxon>Acrobeloides</taxon>
    </lineage>
</organism>
<accession>A0A914DXK8</accession>
<keyword evidence="2" id="KW-1185">Reference proteome</keyword>
<dbReference type="AlphaFoldDB" id="A0A914DXK8"/>
<protein>
    <submittedName>
        <fullName evidence="3">Uncharacterized protein</fullName>
    </submittedName>
</protein>
<dbReference type="Proteomes" id="UP000887540">
    <property type="component" value="Unplaced"/>
</dbReference>
<feature type="signal peptide" evidence="1">
    <location>
        <begin position="1"/>
        <end position="20"/>
    </location>
</feature>
<evidence type="ECO:0000256" key="1">
    <source>
        <dbReference type="SAM" id="SignalP"/>
    </source>
</evidence>
<dbReference type="WBParaSite" id="ACRNAN_scaffold4330.g8043.t1">
    <property type="protein sequence ID" value="ACRNAN_scaffold4330.g8043.t1"/>
    <property type="gene ID" value="ACRNAN_scaffold4330.g8043"/>
</dbReference>
<reference evidence="3" key="1">
    <citation type="submission" date="2022-11" db="UniProtKB">
        <authorList>
            <consortium name="WormBaseParasite"/>
        </authorList>
    </citation>
    <scope>IDENTIFICATION</scope>
</reference>
<sequence length="56" mass="6438">MRLFWIFFLSSLLFLAYVGADRLAQGHPNVKKLGVEGRSKRQWGWGGYGGFGRGYW</sequence>
<name>A0A914DXK8_9BILA</name>